<dbReference type="PANTHER" id="PTHR22930">
    <property type="match status" value="1"/>
</dbReference>
<evidence type="ECO:0000256" key="3">
    <source>
        <dbReference type="ARBA" id="ARBA00006958"/>
    </source>
</evidence>
<evidence type="ECO:0000256" key="6">
    <source>
        <dbReference type="ARBA" id="ARBA00022801"/>
    </source>
</evidence>
<reference evidence="9" key="1">
    <citation type="submission" date="2021-07" db="EMBL/GenBank/DDBJ databases">
        <authorList>
            <person name="Catto M.A."/>
            <person name="Jacobson A."/>
            <person name="Kennedy G."/>
            <person name="Labadie P."/>
            <person name="Hunt B.G."/>
            <person name="Srinivasan R."/>
        </authorList>
    </citation>
    <scope>NUCLEOTIDE SEQUENCE</scope>
    <source>
        <strain evidence="9">PL_HMW_Pooled</strain>
        <tissue evidence="9">Head</tissue>
    </source>
</reference>
<keyword evidence="6" id="KW-0378">Hydrolase</keyword>
<comment type="subcellular location">
    <subcellularLocation>
        <location evidence="2">Nucleus</location>
    </subcellularLocation>
</comment>
<gene>
    <name evidence="9" type="ORF">KUF71_011697</name>
</gene>
<evidence type="ECO:0000256" key="5">
    <source>
        <dbReference type="ARBA" id="ARBA00022723"/>
    </source>
</evidence>
<evidence type="ECO:0000256" key="2">
    <source>
        <dbReference type="ARBA" id="ARBA00004123"/>
    </source>
</evidence>
<evidence type="ECO:0000256" key="7">
    <source>
        <dbReference type="ARBA" id="ARBA00023242"/>
    </source>
</evidence>
<dbReference type="InterPro" id="IPR027806">
    <property type="entry name" value="HARBI1_dom"/>
</dbReference>
<accession>A0AAE1HJD1</accession>
<dbReference type="Proteomes" id="UP001219518">
    <property type="component" value="Unassembled WGS sequence"/>
</dbReference>
<keyword evidence="4" id="KW-0540">Nuclease</keyword>
<feature type="domain" description="DDE Tnp4" evidence="8">
    <location>
        <begin position="125"/>
        <end position="276"/>
    </location>
</feature>
<organism evidence="9 10">
    <name type="scientific">Frankliniella fusca</name>
    <dbReference type="NCBI Taxonomy" id="407009"/>
    <lineage>
        <taxon>Eukaryota</taxon>
        <taxon>Metazoa</taxon>
        <taxon>Ecdysozoa</taxon>
        <taxon>Arthropoda</taxon>
        <taxon>Hexapoda</taxon>
        <taxon>Insecta</taxon>
        <taxon>Pterygota</taxon>
        <taxon>Neoptera</taxon>
        <taxon>Paraneoptera</taxon>
        <taxon>Thysanoptera</taxon>
        <taxon>Terebrantia</taxon>
        <taxon>Thripoidea</taxon>
        <taxon>Thripidae</taxon>
        <taxon>Frankliniella</taxon>
    </lineage>
</organism>
<evidence type="ECO:0000256" key="1">
    <source>
        <dbReference type="ARBA" id="ARBA00001968"/>
    </source>
</evidence>
<dbReference type="InterPro" id="IPR045249">
    <property type="entry name" value="HARBI1-like"/>
</dbReference>
<sequence length="369" mass="42561">MTPGSFDRLLKKVSPFLQKKSWRKAIDPGERLAITLRYLASGDSQTSLSYLFRVSSPAICRIVLEVTTVLWSVLKTEVFPELSQDTWLRTSAEFEVMWNIPHCVGPSQKWMVESTSNQRRLAFPHSGSRWFGYKKVHCMTLLAVSDAKHKFSIVETGASGKRADANIFHKSTFAQGLRKKTLNLPPPCPVESLEGNMPFYFVGDNAYPTSQHMATPFKGELRDEEMLYNYRLSRARRIVENAFGILSARFRILRRAIEGSQTLVRSTILACLALHNMHLQDEESVPPKRKKYVPYGYSDYVREDGTYIYGRWRNENKTEESTVFQKLCRQVQNAGDKDCAVKGRKLREMVVRYFILCPVEWQWEKAHLL</sequence>
<dbReference type="GO" id="GO:0004518">
    <property type="term" value="F:nuclease activity"/>
    <property type="evidence" value="ECO:0007669"/>
    <property type="project" value="UniProtKB-KW"/>
</dbReference>
<dbReference type="GO" id="GO:0005634">
    <property type="term" value="C:nucleus"/>
    <property type="evidence" value="ECO:0007669"/>
    <property type="project" value="UniProtKB-SubCell"/>
</dbReference>
<evidence type="ECO:0000313" key="10">
    <source>
        <dbReference type="Proteomes" id="UP001219518"/>
    </source>
</evidence>
<keyword evidence="10" id="KW-1185">Reference proteome</keyword>
<evidence type="ECO:0000313" key="9">
    <source>
        <dbReference type="EMBL" id="KAK3922223.1"/>
    </source>
</evidence>
<keyword evidence="5" id="KW-0479">Metal-binding</keyword>
<name>A0AAE1HJD1_9NEOP</name>
<comment type="caution">
    <text evidence="9">The sequence shown here is derived from an EMBL/GenBank/DDBJ whole genome shotgun (WGS) entry which is preliminary data.</text>
</comment>
<keyword evidence="7" id="KW-0539">Nucleus</keyword>
<dbReference type="Pfam" id="PF13359">
    <property type="entry name" value="DDE_Tnp_4"/>
    <property type="match status" value="1"/>
</dbReference>
<dbReference type="GO" id="GO:0016787">
    <property type="term" value="F:hydrolase activity"/>
    <property type="evidence" value="ECO:0007669"/>
    <property type="project" value="UniProtKB-KW"/>
</dbReference>
<dbReference type="EMBL" id="JAHWGI010001078">
    <property type="protein sequence ID" value="KAK3922223.1"/>
    <property type="molecule type" value="Genomic_DNA"/>
</dbReference>
<comment type="cofactor">
    <cofactor evidence="1">
        <name>a divalent metal cation</name>
        <dbReference type="ChEBI" id="CHEBI:60240"/>
    </cofactor>
</comment>
<evidence type="ECO:0000259" key="8">
    <source>
        <dbReference type="Pfam" id="PF13359"/>
    </source>
</evidence>
<dbReference type="PANTHER" id="PTHR22930:SF269">
    <property type="entry name" value="NUCLEASE HARBI1-LIKE PROTEIN"/>
    <property type="match status" value="1"/>
</dbReference>
<protein>
    <submittedName>
        <fullName evidence="9">Protein ANTAGONIST OF LIKE HETEROCHROMATIN PROTEIN 1</fullName>
    </submittedName>
</protein>
<reference evidence="9" key="2">
    <citation type="journal article" date="2023" name="BMC Genomics">
        <title>Pest status, molecular evolution, and epigenetic factors derived from the genome assembly of Frankliniella fusca, a thysanopteran phytovirus vector.</title>
        <authorList>
            <person name="Catto M.A."/>
            <person name="Labadie P.E."/>
            <person name="Jacobson A.L."/>
            <person name="Kennedy G.G."/>
            <person name="Srinivasan R."/>
            <person name="Hunt B.G."/>
        </authorList>
    </citation>
    <scope>NUCLEOTIDE SEQUENCE</scope>
    <source>
        <strain evidence="9">PL_HMW_Pooled</strain>
    </source>
</reference>
<proteinExistence type="inferred from homology"/>
<comment type="similarity">
    <text evidence="3">Belongs to the HARBI1 family.</text>
</comment>
<dbReference type="AlphaFoldDB" id="A0AAE1HJD1"/>
<dbReference type="GO" id="GO:0046872">
    <property type="term" value="F:metal ion binding"/>
    <property type="evidence" value="ECO:0007669"/>
    <property type="project" value="UniProtKB-KW"/>
</dbReference>
<evidence type="ECO:0000256" key="4">
    <source>
        <dbReference type="ARBA" id="ARBA00022722"/>
    </source>
</evidence>